<reference evidence="1 2" key="1">
    <citation type="journal article" date="2017" name="Curr. Biol.">
        <title>Genome architecture and evolution of a unichromosomal asexual nematode.</title>
        <authorList>
            <person name="Fradin H."/>
            <person name="Zegar C."/>
            <person name="Gutwein M."/>
            <person name="Lucas J."/>
            <person name="Kovtun M."/>
            <person name="Corcoran D."/>
            <person name="Baugh L.R."/>
            <person name="Kiontke K."/>
            <person name="Gunsalus K."/>
            <person name="Fitch D.H."/>
            <person name="Piano F."/>
        </authorList>
    </citation>
    <scope>NUCLEOTIDE SEQUENCE [LARGE SCALE GENOMIC DNA]</scope>
    <source>
        <strain evidence="1">PF1309</strain>
    </source>
</reference>
<dbReference type="AlphaFoldDB" id="A0A2A2KJ72"/>
<gene>
    <name evidence="1" type="ORF">WR25_16528</name>
</gene>
<comment type="caution">
    <text evidence="1">The sequence shown here is derived from an EMBL/GenBank/DDBJ whole genome shotgun (WGS) entry which is preliminary data.</text>
</comment>
<sequence>MLSDTAIRPPQLDEFFCEEEASLRSGDFAALGCFGTCQIVGGLHQLLQLVMHHGTVQLRQGLAIPQYLHAGEWVDTDHRLAGVLTEQVLLAPAYVVDCGQFDEHQQVIRRVLADVAHKRTHLQADHRVEGQGWIQLQGSIQLGQCIIVVRA</sequence>
<name>A0A2A2KJ72_9BILA</name>
<organism evidence="1 2">
    <name type="scientific">Diploscapter pachys</name>
    <dbReference type="NCBI Taxonomy" id="2018661"/>
    <lineage>
        <taxon>Eukaryota</taxon>
        <taxon>Metazoa</taxon>
        <taxon>Ecdysozoa</taxon>
        <taxon>Nematoda</taxon>
        <taxon>Chromadorea</taxon>
        <taxon>Rhabditida</taxon>
        <taxon>Rhabditina</taxon>
        <taxon>Rhabditomorpha</taxon>
        <taxon>Rhabditoidea</taxon>
        <taxon>Rhabditidae</taxon>
        <taxon>Diploscapter</taxon>
    </lineage>
</organism>
<dbReference type="Proteomes" id="UP000218231">
    <property type="component" value="Unassembled WGS sequence"/>
</dbReference>
<accession>A0A2A2KJ72</accession>
<proteinExistence type="predicted"/>
<protein>
    <submittedName>
        <fullName evidence="1">Uncharacterized protein</fullName>
    </submittedName>
</protein>
<dbReference type="EMBL" id="LIAE01008447">
    <property type="protein sequence ID" value="PAV73985.1"/>
    <property type="molecule type" value="Genomic_DNA"/>
</dbReference>
<evidence type="ECO:0000313" key="2">
    <source>
        <dbReference type="Proteomes" id="UP000218231"/>
    </source>
</evidence>
<evidence type="ECO:0000313" key="1">
    <source>
        <dbReference type="EMBL" id="PAV73985.1"/>
    </source>
</evidence>
<keyword evidence="2" id="KW-1185">Reference proteome</keyword>